<dbReference type="HAMAP" id="MF_04036">
    <property type="entry name" value="HSV_GL_betahv"/>
    <property type="match status" value="1"/>
</dbReference>
<dbReference type="Proteomes" id="UP000118435">
    <property type="component" value="Segment"/>
</dbReference>
<evidence type="ECO:0000256" key="11">
    <source>
        <dbReference type="ARBA" id="ARBA00022870"/>
    </source>
</evidence>
<keyword evidence="2 17" id="KW-1032">Host cell membrane</keyword>
<evidence type="ECO:0000256" key="13">
    <source>
        <dbReference type="ARBA" id="ARBA00023136"/>
    </source>
</evidence>
<keyword evidence="13 17" id="KW-0472">Membrane</keyword>
<keyword evidence="15 17" id="KW-0325">Glycoprotein</keyword>
<keyword evidence="16 17" id="KW-1160">Virus entry into host cell</keyword>
<keyword evidence="14" id="KW-1015">Disulfide bond</keyword>
<reference evidence="18 19" key="1">
    <citation type="journal article" date="2016" name="BMC Genomics">
        <title>A novel strain of cynomolgus macaque cytomegalovirus: implications for host-virus co-evolution.</title>
        <authorList>
            <person name="Russell J.N."/>
            <person name="Marsh A.K."/>
            <person name="Willer D.O."/>
            <person name="Ambagala A.P."/>
            <person name="Dzamba M."/>
            <person name="Chan J.K."/>
            <person name="Pilon R."/>
            <person name="Fournier J."/>
            <person name="Brudno M."/>
            <person name="Antony J.M."/>
            <person name="Sandstrom P."/>
            <person name="Evans B.J."/>
            <person name="MacDonald K.S."/>
        </authorList>
    </citation>
    <scope>NUCLEOTIDE SEQUENCE [LARGE SCALE GENOMIC DNA]</scope>
    <source>
        <strain evidence="18">Mauritius</strain>
    </source>
</reference>
<dbReference type="Pfam" id="PF01801">
    <property type="entry name" value="Cytomega_gL"/>
    <property type="match status" value="1"/>
</dbReference>
<keyword evidence="12 17" id="KW-0261">Viral envelope protein</keyword>
<keyword evidence="11 17" id="KW-1043">Host membrane</keyword>
<keyword evidence="10 17" id="KW-0946">Virion</keyword>
<dbReference type="GO" id="GO:0019064">
    <property type="term" value="P:fusion of virus membrane with host plasma membrane"/>
    <property type="evidence" value="ECO:0007669"/>
    <property type="project" value="UniProtKB-UniRule"/>
</dbReference>
<keyword evidence="8" id="KW-1161">Viral attachment to host cell</keyword>
<evidence type="ECO:0000313" key="18">
    <source>
        <dbReference type="EMBL" id="AKT72734.1"/>
    </source>
</evidence>
<dbReference type="GO" id="GO:0019031">
    <property type="term" value="C:viral envelope"/>
    <property type="evidence" value="ECO:0007669"/>
    <property type="project" value="UniProtKB-UniRule"/>
</dbReference>
<evidence type="ECO:0000256" key="15">
    <source>
        <dbReference type="ARBA" id="ARBA00023180"/>
    </source>
</evidence>
<keyword evidence="3 17" id="KW-1169">Fusion of virus membrane with host cell membrane</keyword>
<dbReference type="GO" id="GO:0044177">
    <property type="term" value="C:host cell Golgi apparatus"/>
    <property type="evidence" value="ECO:0007669"/>
    <property type="project" value="UniProtKB-SubCell"/>
</dbReference>
<sequence>MWRLLVSAAVLVTLVVAETLPQNLTCLELTRRCFTGETFSPEDDSWAKPLIKVSHPDGNLSQLLRYTPLTKHAASTIPLDDTFMDFVALLHNNPAQLRTLLTLLKSDGAPTWMKIMQGYSECGDTGSIYTCVDNVCRAYDLRYLTYSSSIFTENVLGFDFGHKGQFAALVVVRHEDIKMHRPVRIPVATRADRNGLQLFYALYNLVRELLVRHDLDTALIDRLDKYYLDIPDDWKQPLTNNPALLHNGLKAVDVGKHS</sequence>
<dbReference type="PROSITE" id="PS52025">
    <property type="entry name" value="GL_BHV"/>
    <property type="match status" value="1"/>
</dbReference>
<dbReference type="GO" id="GO:0055036">
    <property type="term" value="C:virion membrane"/>
    <property type="evidence" value="ECO:0007669"/>
    <property type="project" value="UniProtKB-SubCell"/>
</dbReference>
<dbReference type="GO" id="GO:0020002">
    <property type="term" value="C:host cell plasma membrane"/>
    <property type="evidence" value="ECO:0007669"/>
    <property type="project" value="UniProtKB-SubCell"/>
</dbReference>
<gene>
    <name evidence="18" type="primary">CyUL115</name>
    <name evidence="17" type="synonym">gL</name>
</gene>
<evidence type="ECO:0000256" key="2">
    <source>
        <dbReference type="ARBA" id="ARBA00022511"/>
    </source>
</evidence>
<evidence type="ECO:0000256" key="16">
    <source>
        <dbReference type="ARBA" id="ARBA00023296"/>
    </source>
</evidence>
<keyword evidence="7" id="KW-0732">Signal</keyword>
<dbReference type="InterPro" id="IPR002689">
    <property type="entry name" value="Cytomegalo_gL"/>
</dbReference>
<evidence type="ECO:0000256" key="6">
    <source>
        <dbReference type="ARBA" id="ARBA00022595"/>
    </source>
</evidence>
<evidence type="ECO:0000256" key="9">
    <source>
        <dbReference type="ARBA" id="ARBA00022812"/>
    </source>
</evidence>
<keyword evidence="6 17" id="KW-1162">Viral penetration into host cytoplasm</keyword>
<dbReference type="GO" id="GO:0098670">
    <property type="term" value="P:entry receptor-mediated virion attachment to host cell"/>
    <property type="evidence" value="ECO:0007669"/>
    <property type="project" value="UniProtKB-KW"/>
</dbReference>
<dbReference type="EMBL" id="KP796148">
    <property type="protein sequence ID" value="AKT72734.1"/>
    <property type="molecule type" value="Genomic_DNA"/>
</dbReference>
<evidence type="ECO:0000313" key="19">
    <source>
        <dbReference type="Proteomes" id="UP000118435"/>
    </source>
</evidence>
<keyword evidence="4" id="KW-0945">Host-virus interaction</keyword>
<evidence type="ECO:0000256" key="17">
    <source>
        <dbReference type="HAMAP-Rule" id="MF_04036"/>
    </source>
</evidence>
<evidence type="ECO:0000256" key="12">
    <source>
        <dbReference type="ARBA" id="ARBA00022879"/>
    </source>
</evidence>
<keyword evidence="1 17" id="KW-1168">Fusion of virus membrane with host membrane</keyword>
<evidence type="ECO:0000256" key="1">
    <source>
        <dbReference type="ARBA" id="ARBA00022506"/>
    </source>
</evidence>
<keyword evidence="5" id="KW-1234">Viral attachment to host entry receptor</keyword>
<accession>A0A0K1H0F4</accession>
<evidence type="ECO:0000256" key="3">
    <source>
        <dbReference type="ARBA" id="ARBA00022521"/>
    </source>
</evidence>
<organism evidence="18 19">
    <name type="scientific">Cynomolgus macaque cytomegalovirus strain Mauritius</name>
    <dbReference type="NCBI Taxonomy" id="1690255"/>
    <lineage>
        <taxon>Viruses</taxon>
        <taxon>Duplodnaviria</taxon>
        <taxon>Heunggongvirae</taxon>
        <taxon>Peploviricota</taxon>
        <taxon>Herviviricetes</taxon>
        <taxon>Herpesvirales</taxon>
        <taxon>Orthoherpesviridae</taxon>
        <taxon>Betaherpesvirinae</taxon>
        <taxon>Cytomegalovirus</taxon>
        <taxon>Cytomegalovirus macacinebeta3</taxon>
    </lineage>
</organism>
<name>A0A0K1H0F4_9BETA</name>
<keyword evidence="9 17" id="KW-1040">Host Golgi apparatus</keyword>
<proteinExistence type="inferred from homology"/>
<evidence type="ECO:0000256" key="4">
    <source>
        <dbReference type="ARBA" id="ARBA00022581"/>
    </source>
</evidence>
<evidence type="ECO:0000256" key="7">
    <source>
        <dbReference type="ARBA" id="ARBA00022729"/>
    </source>
</evidence>
<protein>
    <recommendedName>
        <fullName evidence="17">Envelope glycoprotein L</fullName>
        <shortName evidence="17">gL</shortName>
    </recommendedName>
</protein>
<dbReference type="GO" id="GO:0046718">
    <property type="term" value="P:symbiont entry into host cell"/>
    <property type="evidence" value="ECO:0007669"/>
    <property type="project" value="UniProtKB-KW"/>
</dbReference>
<evidence type="ECO:0000256" key="10">
    <source>
        <dbReference type="ARBA" id="ARBA00022844"/>
    </source>
</evidence>
<comment type="subunit">
    <text evidence="17">Interacts with glycoprotein H (gH); this interaction is necessary for the correct processing and cell surface expression of gH.</text>
</comment>
<comment type="function">
    <text evidence="17">The heterodimer glycoprotein H-glycoprotein L is required for the fusion of viral and plasma membranes leading to virus entry into the host cell. Acts as a functional inhibitor of gH and maintains gH in an inhibited form. Upon binding to host integrins, gL dissociates from gH leading to activation of the viral fusion glycoproteins gB and gH.</text>
</comment>
<comment type="subcellular location">
    <subcellularLocation>
        <location evidence="17">Virion membrane</location>
        <topology evidence="17">Peripheral membrane protein</topology>
        <orientation evidence="17">Extracellular side</orientation>
    </subcellularLocation>
    <subcellularLocation>
        <location evidence="17">Host cell membrane</location>
        <topology evidence="17">Peripheral membrane protein</topology>
        <orientation evidence="17">Extracellular side</orientation>
    </subcellularLocation>
    <subcellularLocation>
        <location evidence="17">Host Golgi apparatus</location>
        <location evidence="17">Host trans-Golgi network</location>
    </subcellularLocation>
    <text evidence="17">gL associates with the extravirion surface through its binding to gH. During virion morphogenesis, this protein probably accumulates in the host trans-Golgi where secondary envelopment occurs.</text>
</comment>
<evidence type="ECO:0000256" key="8">
    <source>
        <dbReference type="ARBA" id="ARBA00022804"/>
    </source>
</evidence>
<evidence type="ECO:0000256" key="14">
    <source>
        <dbReference type="ARBA" id="ARBA00023157"/>
    </source>
</evidence>
<evidence type="ECO:0000256" key="5">
    <source>
        <dbReference type="ARBA" id="ARBA00022587"/>
    </source>
</evidence>